<organism evidence="3 4">
    <name type="scientific">Exophiala spinifera</name>
    <dbReference type="NCBI Taxonomy" id="91928"/>
    <lineage>
        <taxon>Eukaryota</taxon>
        <taxon>Fungi</taxon>
        <taxon>Dikarya</taxon>
        <taxon>Ascomycota</taxon>
        <taxon>Pezizomycotina</taxon>
        <taxon>Eurotiomycetes</taxon>
        <taxon>Chaetothyriomycetidae</taxon>
        <taxon>Chaetothyriales</taxon>
        <taxon>Herpotrichiellaceae</taxon>
        <taxon>Exophiala</taxon>
    </lineage>
</organism>
<keyword evidence="4" id="KW-1185">Reference proteome</keyword>
<dbReference type="EMBL" id="KN847499">
    <property type="protein sequence ID" value="KIW11172.1"/>
    <property type="molecule type" value="Genomic_DNA"/>
</dbReference>
<dbReference type="AlphaFoldDB" id="A0A0D1ZDU7"/>
<name>A0A0D1ZDU7_9EURO</name>
<proteinExistence type="predicted"/>
<evidence type="ECO:0000313" key="3">
    <source>
        <dbReference type="EMBL" id="KIW11172.1"/>
    </source>
</evidence>
<dbReference type="OrthoDB" id="9984693at2759"/>
<dbReference type="HOGENOM" id="CLU_021690_0_0_1"/>
<evidence type="ECO:0000313" key="4">
    <source>
        <dbReference type="Proteomes" id="UP000053328"/>
    </source>
</evidence>
<dbReference type="InterPro" id="IPR033308">
    <property type="entry name" value="PGAP5/Cdc1/Ted1"/>
</dbReference>
<dbReference type="InterPro" id="IPR029052">
    <property type="entry name" value="Metallo-depent_PP-like"/>
</dbReference>
<dbReference type="Proteomes" id="UP000053328">
    <property type="component" value="Unassembled WGS sequence"/>
</dbReference>
<evidence type="ECO:0000256" key="1">
    <source>
        <dbReference type="ARBA" id="ARBA00023136"/>
    </source>
</evidence>
<reference evidence="3 4" key="1">
    <citation type="submission" date="2015-01" db="EMBL/GenBank/DDBJ databases">
        <title>The Genome Sequence of Exophiala spinifera CBS89968.</title>
        <authorList>
            <consortium name="The Broad Institute Genomics Platform"/>
            <person name="Cuomo C."/>
            <person name="de Hoog S."/>
            <person name="Gorbushina A."/>
            <person name="Stielow B."/>
            <person name="Teixiera M."/>
            <person name="Abouelleil A."/>
            <person name="Chapman S.B."/>
            <person name="Priest M."/>
            <person name="Young S.K."/>
            <person name="Wortman J."/>
            <person name="Nusbaum C."/>
            <person name="Birren B."/>
        </authorList>
    </citation>
    <scope>NUCLEOTIDE SEQUENCE [LARGE SCALE GENOMIC DNA]</scope>
    <source>
        <strain evidence="3 4">CBS 89968</strain>
    </source>
</reference>
<dbReference type="GO" id="GO:0006506">
    <property type="term" value="P:GPI anchor biosynthetic process"/>
    <property type="evidence" value="ECO:0007669"/>
    <property type="project" value="InterPro"/>
</dbReference>
<evidence type="ECO:0008006" key="5">
    <source>
        <dbReference type="Google" id="ProtNLM"/>
    </source>
</evidence>
<dbReference type="VEuPathDB" id="FungiDB:PV08_10472"/>
<feature type="transmembrane region" description="Helical" evidence="2">
    <location>
        <begin position="12"/>
        <end position="31"/>
    </location>
</feature>
<dbReference type="GO" id="GO:0016020">
    <property type="term" value="C:membrane"/>
    <property type="evidence" value="ECO:0007669"/>
    <property type="project" value="GOC"/>
</dbReference>
<dbReference type="SUPFAM" id="SSF56300">
    <property type="entry name" value="Metallo-dependent phosphatases"/>
    <property type="match status" value="1"/>
</dbReference>
<gene>
    <name evidence="3" type="ORF">PV08_10472</name>
</gene>
<evidence type="ECO:0000256" key="2">
    <source>
        <dbReference type="SAM" id="Phobius"/>
    </source>
</evidence>
<dbReference type="GeneID" id="27337555"/>
<dbReference type="PANTHER" id="PTHR13315:SF1">
    <property type="entry name" value="PROTEIN TED1"/>
    <property type="match status" value="1"/>
</dbReference>
<dbReference type="STRING" id="91928.A0A0D1ZDU7"/>
<protein>
    <recommendedName>
        <fullName evidence="5">Calcineurin-like phosphoesterase domain-containing protein</fullName>
    </recommendedName>
</protein>
<sequence length="573" mass="65032">MYILGVAGRLLRILLPLAVSLTLYLYLYPAFHGCVFPVQDASTTTAFAETLQQHRPLRHALDASVLPSVPFRLLVLADPQLEGDSSLPKPEDAFLRKLERRWATIRATESHDLNSQILEHVRGILLEDFPTTLQAIRKQLDLLGNDYYLGHIYRSLHWWTKPSHVTVLGDLIGSQWVTDEEFEWRGWRYWNRVFASGRRISDNITSSSHEKEEHVFETRDVSWTRNIINIAGNHDVGYAGEISQGRMDRFERVFGKANWDVRFRYPDGDIPRDVTTTTPSLHLIVLNSLILDSPALSDELQSETFGFINRLISDRLRPVEDSSSFTLLLTHLPLHKKEGVCVDAPYFDYWGNDDGGGVYKPHGLREQNHLSTEASQHGTLETIFGMTGNIDAPAQGKGRHGIILTGHDHEGCDVWHYIPSNTTWSSSTENVEDRKAAWDAVRWDQVNKNSSYTGVREITLRSMMGDYGGNAGLLSAWYDFSTEEWKYDISRCGLNVKVWWAVHVVDLLAIAFSLLWMVDLITRALFPAGRKHVQHPSLVQKTQADHVASSIATTSTPTSKFNRETLKADMKPK</sequence>
<accession>A0A0D1ZDU7</accession>
<keyword evidence="1 2" id="KW-0472">Membrane</keyword>
<keyword evidence="2" id="KW-0812">Transmembrane</keyword>
<dbReference type="RefSeq" id="XP_016231388.1">
    <property type="nucleotide sequence ID" value="XM_016384786.1"/>
</dbReference>
<keyword evidence="2" id="KW-1133">Transmembrane helix</keyword>
<dbReference type="PANTHER" id="PTHR13315">
    <property type="entry name" value="METALLO PHOSPHOESTERASE RELATED"/>
    <property type="match status" value="1"/>
</dbReference>
<dbReference type="GO" id="GO:0005783">
    <property type="term" value="C:endoplasmic reticulum"/>
    <property type="evidence" value="ECO:0007669"/>
    <property type="project" value="TreeGrafter"/>
</dbReference>